<accession>A0A9P5ZBX1</accession>
<reference evidence="6" key="1">
    <citation type="submission" date="2020-11" db="EMBL/GenBank/DDBJ databases">
        <authorList>
            <consortium name="DOE Joint Genome Institute"/>
            <person name="Ahrendt S."/>
            <person name="Riley R."/>
            <person name="Andreopoulos W."/>
            <person name="Labutti K."/>
            <person name="Pangilinan J."/>
            <person name="Ruiz-Duenas F.J."/>
            <person name="Barrasa J.M."/>
            <person name="Sanchez-Garcia M."/>
            <person name="Camarero S."/>
            <person name="Miyauchi S."/>
            <person name="Serrano A."/>
            <person name="Linde D."/>
            <person name="Babiker R."/>
            <person name="Drula E."/>
            <person name="Ayuso-Fernandez I."/>
            <person name="Pacheco R."/>
            <person name="Padilla G."/>
            <person name="Ferreira P."/>
            <person name="Barriuso J."/>
            <person name="Kellner H."/>
            <person name="Castanera R."/>
            <person name="Alfaro M."/>
            <person name="Ramirez L."/>
            <person name="Pisabarro A.G."/>
            <person name="Kuo A."/>
            <person name="Tritt A."/>
            <person name="Lipzen A."/>
            <person name="He G."/>
            <person name="Yan M."/>
            <person name="Ng V."/>
            <person name="Cullen D."/>
            <person name="Martin F."/>
            <person name="Rosso M.-N."/>
            <person name="Henrissat B."/>
            <person name="Hibbett D."/>
            <person name="Martinez A.T."/>
            <person name="Grigoriev I.V."/>
        </authorList>
    </citation>
    <scope>NUCLEOTIDE SEQUENCE</scope>
    <source>
        <strain evidence="6">CIRM-BRFM 674</strain>
    </source>
</reference>
<dbReference type="GO" id="GO:0004439">
    <property type="term" value="F:phosphatidylinositol-4,5-bisphosphate 5-phosphatase activity"/>
    <property type="evidence" value="ECO:0007669"/>
    <property type="project" value="TreeGrafter"/>
</dbReference>
<organism evidence="6 7">
    <name type="scientific">Pholiota conissans</name>
    <dbReference type="NCBI Taxonomy" id="109636"/>
    <lineage>
        <taxon>Eukaryota</taxon>
        <taxon>Fungi</taxon>
        <taxon>Dikarya</taxon>
        <taxon>Basidiomycota</taxon>
        <taxon>Agaricomycotina</taxon>
        <taxon>Agaricomycetes</taxon>
        <taxon>Agaricomycetidae</taxon>
        <taxon>Agaricales</taxon>
        <taxon>Agaricineae</taxon>
        <taxon>Strophariaceae</taxon>
        <taxon>Pholiota</taxon>
    </lineage>
</organism>
<dbReference type="PROSITE" id="PS50238">
    <property type="entry name" value="RHOGAP"/>
    <property type="match status" value="1"/>
</dbReference>
<gene>
    <name evidence="6" type="ORF">BDN70DRAFT_850350</name>
</gene>
<comment type="subcellular location">
    <subcellularLocation>
        <location evidence="2">Cytoplasmic vesicle</location>
        <location evidence="2">Phagosome membrane</location>
    </subcellularLocation>
    <subcellularLocation>
        <location evidence="1">Early endosome membrane</location>
    </subcellularLocation>
</comment>
<dbReference type="PANTHER" id="PTHR11200">
    <property type="entry name" value="INOSITOL 5-PHOSPHATASE"/>
    <property type="match status" value="1"/>
</dbReference>
<evidence type="ECO:0000256" key="1">
    <source>
        <dbReference type="ARBA" id="ARBA00004146"/>
    </source>
</evidence>
<dbReference type="SMART" id="SM00128">
    <property type="entry name" value="IPPc"/>
    <property type="match status" value="1"/>
</dbReference>
<dbReference type="AlphaFoldDB" id="A0A9P5ZBX1"/>
<dbReference type="GO" id="GO:0007165">
    <property type="term" value="P:signal transduction"/>
    <property type="evidence" value="ECO:0007669"/>
    <property type="project" value="InterPro"/>
</dbReference>
<dbReference type="EMBL" id="MU155147">
    <property type="protein sequence ID" value="KAF9484055.1"/>
    <property type="molecule type" value="Genomic_DNA"/>
</dbReference>
<evidence type="ECO:0000313" key="7">
    <source>
        <dbReference type="Proteomes" id="UP000807469"/>
    </source>
</evidence>
<evidence type="ECO:0000256" key="3">
    <source>
        <dbReference type="ARBA" id="ARBA00022753"/>
    </source>
</evidence>
<protein>
    <submittedName>
        <fullName evidence="6">DNase I-like protein</fullName>
    </submittedName>
</protein>
<dbReference type="Gene3D" id="1.10.555.10">
    <property type="entry name" value="Rho GTPase activation protein"/>
    <property type="match status" value="1"/>
</dbReference>
<dbReference type="PANTHER" id="PTHR11200:SF300">
    <property type="entry name" value="TYPE II INOSITOL 1,4,5-TRISPHOSPHATE 5-PHOSPHATASE"/>
    <property type="match status" value="1"/>
</dbReference>
<evidence type="ECO:0000256" key="4">
    <source>
        <dbReference type="ARBA" id="ARBA00023329"/>
    </source>
</evidence>
<feature type="domain" description="Rho-GAP" evidence="5">
    <location>
        <begin position="822"/>
        <end position="1000"/>
    </location>
</feature>
<dbReference type="Gene3D" id="2.60.40.10">
    <property type="entry name" value="Immunoglobulins"/>
    <property type="match status" value="1"/>
</dbReference>
<dbReference type="GO" id="GO:0046856">
    <property type="term" value="P:phosphatidylinositol dephosphorylation"/>
    <property type="evidence" value="ECO:0007669"/>
    <property type="project" value="InterPro"/>
</dbReference>
<name>A0A9P5ZBX1_9AGAR</name>
<dbReference type="InterPro" id="IPR000300">
    <property type="entry name" value="IPPc"/>
</dbReference>
<dbReference type="SUPFAM" id="SSF48350">
    <property type="entry name" value="GTPase activation domain, GAP"/>
    <property type="match status" value="1"/>
</dbReference>
<dbReference type="OrthoDB" id="7862313at2759"/>
<keyword evidence="4" id="KW-0968">Cytoplasmic vesicle</keyword>
<dbReference type="InterPro" id="IPR000198">
    <property type="entry name" value="RhoGAP_dom"/>
</dbReference>
<dbReference type="InterPro" id="IPR048869">
    <property type="entry name" value="OCRL-1_2_ASH"/>
</dbReference>
<dbReference type="Pfam" id="PF21310">
    <property type="entry name" value="OCRL-like_ASH"/>
    <property type="match status" value="1"/>
</dbReference>
<dbReference type="GO" id="GO:0031901">
    <property type="term" value="C:early endosome membrane"/>
    <property type="evidence" value="ECO:0007669"/>
    <property type="project" value="UniProtKB-SubCell"/>
</dbReference>
<proteinExistence type="predicted"/>
<dbReference type="InterPro" id="IPR046985">
    <property type="entry name" value="IP5"/>
</dbReference>
<evidence type="ECO:0000256" key="2">
    <source>
        <dbReference type="ARBA" id="ARBA00004580"/>
    </source>
</evidence>
<evidence type="ECO:0000313" key="6">
    <source>
        <dbReference type="EMBL" id="KAF9484055.1"/>
    </source>
</evidence>
<dbReference type="InterPro" id="IPR013783">
    <property type="entry name" value="Ig-like_fold"/>
</dbReference>
<keyword evidence="3" id="KW-0967">Endosome</keyword>
<dbReference type="Proteomes" id="UP000807469">
    <property type="component" value="Unassembled WGS sequence"/>
</dbReference>
<dbReference type="Pfam" id="PF22669">
    <property type="entry name" value="Exo_endo_phos2"/>
    <property type="match status" value="1"/>
</dbReference>
<dbReference type="InterPro" id="IPR008936">
    <property type="entry name" value="Rho_GTPase_activation_prot"/>
</dbReference>
<dbReference type="InterPro" id="IPR036691">
    <property type="entry name" value="Endo/exonu/phosph_ase_sf"/>
</dbReference>
<evidence type="ECO:0000259" key="5">
    <source>
        <dbReference type="PROSITE" id="PS50238"/>
    </source>
</evidence>
<keyword evidence="7" id="KW-1185">Reference proteome</keyword>
<sequence length="1000" mass="111970">MSTLSLFQDIIRSPDEVKVVLDAALVTENLEDTQNRRVLAVVSHKDDWDLTEEGCLFICKYKVGASGGVDELDMQRVFPIYGQFSVVMRQMGRGPVNLRSDMVPKSVLQQPGAVIALSITPAEGFQDDSPLLTFFTHDVKGLGTLVSECRRLKEASDVDANAAIDLASSKTHFSWLKPYFEKNATIAALTSVPQDLRLINQPLLDRLSPSCAGLPGDDHADAQIIKDDWIRRKARTMCRVGKRKLKLRLGTFNVNGKMPSQDLSAWVQGNVNGLRSTKLEKETPELPPMMNISPLSLGEVISNPFNRIFPKKSSPHQTEWDVNQYAIRVDLDNPEDPDLLVLGFQELDLSTEALLYSTGTAREDAWCLAVLAALGEKAVNYEKLVSKQLVGMLLVIFVKKSLQSCFSNIRTCYAGAGILGVMGNKGGTAVRLTFTPPYDDSKSPITSPGSTSLTFVNAHLAAFDEMVDKRNSDFLDLSKRLSFDGFEPLRSSSPVSDTDAGDDRTVVEIPQTPAIGAPLPLSIYETDSLFWMLDLNYRVDVPDTSLRKMLRDEEWPNDTKIEALTRFDQLRKSIRDKKAFHGFKEMPIKHLPTYRFSPGLAMDAMGYDLKRKPAWTDRVLYMHDPLCRVEQLSYTSHPQITMSDHRPVSADFEVDMDIYDTAALNANARKLLNDMHELELENTSGREGLKIQDTYVDFEKISYGTSAERKLSVRNTSKSPCAFRFVPVQIDSPIHPEWLSVHPLTGILLPDEVITITLSVQIDKDIAAILNTRPKDLSATLILHTMMAKDHFISVSGEYQYTCFANKLARLTRLRGAIRAMQSPDDLLPETNAINAPREIMRLVNWMMAHNEHVDGMFLSPANDSQVHIIRECLDTGEAFPFKEQTPDPQIPIAFAATLIAFLNSLTESIIPATLHQRCLDMTNRDEAFELLDELSPAAVNVWISITAFLHFICQRSKEKDLAERIATVLAPVLLRDDSNSFVPPISPLRKKKFLLYFIS</sequence>
<dbReference type="Gene3D" id="3.60.10.10">
    <property type="entry name" value="Endonuclease/exonuclease/phosphatase"/>
    <property type="match status" value="1"/>
</dbReference>
<dbReference type="SUPFAM" id="SSF56219">
    <property type="entry name" value="DNase I-like"/>
    <property type="match status" value="1"/>
</dbReference>
<dbReference type="Gene3D" id="2.30.29.110">
    <property type="match status" value="1"/>
</dbReference>
<comment type="caution">
    <text evidence="6">The sequence shown here is derived from an EMBL/GenBank/DDBJ whole genome shotgun (WGS) entry which is preliminary data.</text>
</comment>
<dbReference type="SMART" id="SM00324">
    <property type="entry name" value="RhoGAP"/>
    <property type="match status" value="1"/>
</dbReference>
<dbReference type="Pfam" id="PF00620">
    <property type="entry name" value="RhoGAP"/>
    <property type="match status" value="1"/>
</dbReference>